<reference evidence="6" key="1">
    <citation type="journal article" date="2023" name="Plant J.">
        <title>The genome of the king protea, Protea cynaroides.</title>
        <authorList>
            <person name="Chang J."/>
            <person name="Duong T.A."/>
            <person name="Schoeman C."/>
            <person name="Ma X."/>
            <person name="Roodt D."/>
            <person name="Barker N."/>
            <person name="Li Z."/>
            <person name="Van de Peer Y."/>
            <person name="Mizrachi E."/>
        </authorList>
    </citation>
    <scope>NUCLEOTIDE SEQUENCE</scope>
    <source>
        <tissue evidence="6">Young leaves</tissue>
    </source>
</reference>
<dbReference type="SUPFAM" id="SSF48371">
    <property type="entry name" value="ARM repeat"/>
    <property type="match status" value="1"/>
</dbReference>
<protein>
    <recommendedName>
        <fullName evidence="8">Armadillo repeat-containing protein 8</fullName>
    </recommendedName>
</protein>
<evidence type="ECO:0008006" key="8">
    <source>
        <dbReference type="Google" id="ProtNLM"/>
    </source>
</evidence>
<keyword evidence="3" id="KW-0963">Cytoplasm</keyword>
<evidence type="ECO:0000256" key="5">
    <source>
        <dbReference type="ARBA" id="ARBA00023242"/>
    </source>
</evidence>
<dbReference type="PANTHER" id="PTHR15651">
    <property type="entry name" value="ARMADILLO REPEAT-CONTAINING PROTEIN 8"/>
    <property type="match status" value="1"/>
</dbReference>
<name>A0A9Q0KJ32_9MAGN</name>
<comment type="caution">
    <text evidence="6">The sequence shown here is derived from an EMBL/GenBank/DDBJ whole genome shotgun (WGS) entry which is preliminary data.</text>
</comment>
<comment type="subcellular location">
    <subcellularLocation>
        <location evidence="2">Cytoplasm</location>
    </subcellularLocation>
    <subcellularLocation>
        <location evidence="1">Nucleus</location>
    </subcellularLocation>
</comment>
<sequence length="674" mass="73466">MPASASTNRPEDLIGRLKSSEGEAKLKALREVKNQIIGNRTKKLSYIKLGAVPTIVGILAGASESDVSLIVQSTAAIGSFACGVDAGVKAVLDSGAFPHLFRSLSNPDAKVVDAAARSLRMIYQSKLAPKYDFLQEKNMEFLLSLLNSENENVTGLGASIITHSCETTVEQKALCDAGVLHRIIYLLEGSLNQRDASLDSLATIVKNNSDVISKFVGLKGGTALSTITELIKDRNPRTRLLACICLIVTGNAFPCYLQDIGTKTKLILILVELLEEPDQVGDEAPFALANLIADKEDLQKLAFEVDAVDKLCNFLHKGPVQVKRLRGIFLALGELCSKMEICRSRFLSLQVLNVVTDALNHDSLDVRIAACICMRNVSRSVKNLSAGRFMNEMIVTSLVQLLNDPSTLVQVAALGAVSNIVVDFTSRKSIFIQCGGVKELIRLSKSMDTALRLNSLWALRNLMFLANKTCREDIFLELTSSMLASLIHDPEPLIQEQSLALARNFVDGCVDCIEHVLADNGVIINAVGKQLWSSFKSEVCIQGMYMLINVATGSEFHKEAVMHQVLAPEASDCSQSFVTKFLQNNDSRLRTAAVWCVVNLTYPDSPGGSNRIERLQNAGVISQIKKMVNDPCLDAKFRCSKPWKAYSEKGFACSSVASLSKGRTCLSAKWVVVI</sequence>
<dbReference type="InterPro" id="IPR011989">
    <property type="entry name" value="ARM-like"/>
</dbReference>
<dbReference type="FunFam" id="1.25.10.10:FF:000440">
    <property type="entry name" value="Armadillo repeat-containing protein 8"/>
    <property type="match status" value="1"/>
</dbReference>
<dbReference type="PANTHER" id="PTHR15651:SF7">
    <property type="entry name" value="ARMADILLO REPEAT-CONTAINING PROTEIN 8"/>
    <property type="match status" value="1"/>
</dbReference>
<dbReference type="Proteomes" id="UP001141806">
    <property type="component" value="Unassembled WGS sequence"/>
</dbReference>
<evidence type="ECO:0000313" key="6">
    <source>
        <dbReference type="EMBL" id="KAJ4971447.1"/>
    </source>
</evidence>
<accession>A0A9Q0KJ32</accession>
<dbReference type="GO" id="GO:0005634">
    <property type="term" value="C:nucleus"/>
    <property type="evidence" value="ECO:0007669"/>
    <property type="project" value="UniProtKB-SubCell"/>
</dbReference>
<dbReference type="InterPro" id="IPR016024">
    <property type="entry name" value="ARM-type_fold"/>
</dbReference>
<dbReference type="AlphaFoldDB" id="A0A9Q0KJ32"/>
<dbReference type="GO" id="GO:0034657">
    <property type="term" value="C:GID complex"/>
    <property type="evidence" value="ECO:0007669"/>
    <property type="project" value="TreeGrafter"/>
</dbReference>
<dbReference type="InterPro" id="IPR000225">
    <property type="entry name" value="Armadillo"/>
</dbReference>
<dbReference type="Gene3D" id="1.25.10.10">
    <property type="entry name" value="Leucine-rich Repeat Variant"/>
    <property type="match status" value="2"/>
</dbReference>
<dbReference type="FunFam" id="1.25.10.10:FF:000416">
    <property type="entry name" value="Armadillo repeat-containing protein 8"/>
    <property type="match status" value="1"/>
</dbReference>
<dbReference type="Pfam" id="PF00514">
    <property type="entry name" value="Arm"/>
    <property type="match status" value="1"/>
</dbReference>
<dbReference type="SMART" id="SM00185">
    <property type="entry name" value="ARM"/>
    <property type="match status" value="4"/>
</dbReference>
<gene>
    <name evidence="6" type="ORF">NE237_004546</name>
</gene>
<keyword evidence="7" id="KW-1185">Reference proteome</keyword>
<organism evidence="6 7">
    <name type="scientific">Protea cynaroides</name>
    <dbReference type="NCBI Taxonomy" id="273540"/>
    <lineage>
        <taxon>Eukaryota</taxon>
        <taxon>Viridiplantae</taxon>
        <taxon>Streptophyta</taxon>
        <taxon>Embryophyta</taxon>
        <taxon>Tracheophyta</taxon>
        <taxon>Spermatophyta</taxon>
        <taxon>Magnoliopsida</taxon>
        <taxon>Proteales</taxon>
        <taxon>Proteaceae</taxon>
        <taxon>Protea</taxon>
    </lineage>
</organism>
<evidence type="ECO:0000256" key="2">
    <source>
        <dbReference type="ARBA" id="ARBA00004496"/>
    </source>
</evidence>
<proteinExistence type="predicted"/>
<dbReference type="OrthoDB" id="5559898at2759"/>
<evidence type="ECO:0000256" key="3">
    <source>
        <dbReference type="ARBA" id="ARBA00022490"/>
    </source>
</evidence>
<dbReference type="GO" id="GO:0005737">
    <property type="term" value="C:cytoplasm"/>
    <property type="evidence" value="ECO:0007669"/>
    <property type="project" value="UniProtKB-SubCell"/>
</dbReference>
<evidence type="ECO:0000313" key="7">
    <source>
        <dbReference type="Proteomes" id="UP001141806"/>
    </source>
</evidence>
<dbReference type="EMBL" id="JAMYWD010000005">
    <property type="protein sequence ID" value="KAJ4971447.1"/>
    <property type="molecule type" value="Genomic_DNA"/>
</dbReference>
<evidence type="ECO:0000256" key="4">
    <source>
        <dbReference type="ARBA" id="ARBA00022737"/>
    </source>
</evidence>
<keyword evidence="5" id="KW-0539">Nucleus</keyword>
<dbReference type="GO" id="GO:0043161">
    <property type="term" value="P:proteasome-mediated ubiquitin-dependent protein catabolic process"/>
    <property type="evidence" value="ECO:0007669"/>
    <property type="project" value="TreeGrafter"/>
</dbReference>
<dbReference type="InterPro" id="IPR038739">
    <property type="entry name" value="ARMC8/Vid28"/>
</dbReference>
<keyword evidence="4" id="KW-0677">Repeat</keyword>
<evidence type="ECO:0000256" key="1">
    <source>
        <dbReference type="ARBA" id="ARBA00004123"/>
    </source>
</evidence>